<dbReference type="EMBL" id="BK014999">
    <property type="protein sequence ID" value="DAD86469.1"/>
    <property type="molecule type" value="Genomic_DNA"/>
</dbReference>
<proteinExistence type="predicted"/>
<protein>
    <submittedName>
        <fullName evidence="1">Uncharacterized protein</fullName>
    </submittedName>
</protein>
<name>A0A8S5MVN8_9CAUD</name>
<evidence type="ECO:0000313" key="1">
    <source>
        <dbReference type="EMBL" id="DAD86469.1"/>
    </source>
</evidence>
<accession>A0A8S5MVN8</accession>
<sequence length="40" mass="4791">MGFFLFFFKKVLHNYMGSSIIMLINKIDRGVGGYVRYKLW</sequence>
<organism evidence="1">
    <name type="scientific">Siphoviridae sp. ctsBB38</name>
    <dbReference type="NCBI Taxonomy" id="2826482"/>
    <lineage>
        <taxon>Viruses</taxon>
        <taxon>Duplodnaviria</taxon>
        <taxon>Heunggongvirae</taxon>
        <taxon>Uroviricota</taxon>
        <taxon>Caudoviricetes</taxon>
    </lineage>
</organism>
<reference evidence="1" key="1">
    <citation type="journal article" date="2021" name="Proc. Natl. Acad. Sci. U.S.A.">
        <title>A Catalog of Tens of Thousands of Viruses from Human Metagenomes Reveals Hidden Associations with Chronic Diseases.</title>
        <authorList>
            <person name="Tisza M.J."/>
            <person name="Buck C.B."/>
        </authorList>
    </citation>
    <scope>NUCLEOTIDE SEQUENCE</scope>
    <source>
        <strain evidence="1">CtsBB38</strain>
    </source>
</reference>